<feature type="signal peptide" evidence="1">
    <location>
        <begin position="1"/>
        <end position="25"/>
    </location>
</feature>
<dbReference type="AlphaFoldDB" id="A0A2T3W6V3"/>
<protein>
    <recommendedName>
        <fullName evidence="4">Glycosyl hydrolase</fullName>
    </recommendedName>
</protein>
<feature type="chain" id="PRO_5015406809" description="Glycosyl hydrolase" evidence="1">
    <location>
        <begin position="26"/>
        <end position="135"/>
    </location>
</feature>
<evidence type="ECO:0000313" key="2">
    <source>
        <dbReference type="EMBL" id="PTA67607.1"/>
    </source>
</evidence>
<evidence type="ECO:0000256" key="1">
    <source>
        <dbReference type="SAM" id="SignalP"/>
    </source>
</evidence>
<sequence length="135" mass="14295">MNRLFFLAPLTLCAALLGTAHASCAAPKDMNGVWRANDGGTYYVRQLGNQVWWLGQSSDGGKTWTHVFSGVRSGNTVKGTWADVPRGQVRSSGALTLTLSGVNSVLGFKRASATGGFGGSSWYMPCDDVILNPVP</sequence>
<organism evidence="2 3">
    <name type="scientific">Deinococcus arcticus</name>
    <dbReference type="NCBI Taxonomy" id="2136176"/>
    <lineage>
        <taxon>Bacteria</taxon>
        <taxon>Thermotogati</taxon>
        <taxon>Deinococcota</taxon>
        <taxon>Deinococci</taxon>
        <taxon>Deinococcales</taxon>
        <taxon>Deinococcaceae</taxon>
        <taxon>Deinococcus</taxon>
    </lineage>
</organism>
<dbReference type="OrthoDB" id="8245343at2"/>
<dbReference type="RefSeq" id="WP_107138430.1">
    <property type="nucleotide sequence ID" value="NZ_PYSV01000011.1"/>
</dbReference>
<dbReference type="Proteomes" id="UP000240317">
    <property type="component" value="Unassembled WGS sequence"/>
</dbReference>
<proteinExistence type="predicted"/>
<dbReference type="SUPFAM" id="SSF110296">
    <property type="entry name" value="Oligoxyloglucan reducing end-specific cellobiohydrolase"/>
    <property type="match status" value="1"/>
</dbReference>
<reference evidence="2 3" key="1">
    <citation type="submission" date="2018-03" db="EMBL/GenBank/DDBJ databases">
        <title>Draft genome of Deinococcus sp. OD32.</title>
        <authorList>
            <person name="Wang X.-P."/>
            <person name="Du Z.-J."/>
        </authorList>
    </citation>
    <scope>NUCLEOTIDE SEQUENCE [LARGE SCALE GENOMIC DNA]</scope>
    <source>
        <strain evidence="2 3">OD32</strain>
    </source>
</reference>
<gene>
    <name evidence="2" type="ORF">C8263_12315</name>
</gene>
<evidence type="ECO:0008006" key="4">
    <source>
        <dbReference type="Google" id="ProtNLM"/>
    </source>
</evidence>
<name>A0A2T3W6V3_9DEIO</name>
<accession>A0A2T3W6V3</accession>
<comment type="caution">
    <text evidence="2">The sequence shown here is derived from an EMBL/GenBank/DDBJ whole genome shotgun (WGS) entry which is preliminary data.</text>
</comment>
<keyword evidence="1" id="KW-0732">Signal</keyword>
<dbReference type="EMBL" id="PYSV01000011">
    <property type="protein sequence ID" value="PTA67607.1"/>
    <property type="molecule type" value="Genomic_DNA"/>
</dbReference>
<keyword evidence="3" id="KW-1185">Reference proteome</keyword>
<evidence type="ECO:0000313" key="3">
    <source>
        <dbReference type="Proteomes" id="UP000240317"/>
    </source>
</evidence>